<organism evidence="2 3">
    <name type="scientific">Caenorhabditis briggsae</name>
    <dbReference type="NCBI Taxonomy" id="6238"/>
    <lineage>
        <taxon>Eukaryota</taxon>
        <taxon>Metazoa</taxon>
        <taxon>Ecdysozoa</taxon>
        <taxon>Nematoda</taxon>
        <taxon>Chromadorea</taxon>
        <taxon>Rhabditida</taxon>
        <taxon>Rhabditina</taxon>
        <taxon>Rhabditomorpha</taxon>
        <taxon>Rhabditoidea</taxon>
        <taxon>Rhabditidae</taxon>
        <taxon>Peloderinae</taxon>
        <taxon>Caenorhabditis</taxon>
    </lineage>
</organism>
<gene>
    <name evidence="2" type="ORF">L5515_016558</name>
</gene>
<keyword evidence="3" id="KW-1185">Reference proteome</keyword>
<feature type="transmembrane region" description="Helical" evidence="1">
    <location>
        <begin position="7"/>
        <end position="24"/>
    </location>
</feature>
<dbReference type="AlphaFoldDB" id="A0AAE9FD51"/>
<dbReference type="InterPro" id="IPR004988">
    <property type="entry name" value="DUF273"/>
</dbReference>
<protein>
    <submittedName>
        <fullName evidence="2">Uncharacterized protein</fullName>
    </submittedName>
</protein>
<name>A0AAE9FD51_CAEBR</name>
<proteinExistence type="predicted"/>
<evidence type="ECO:0000313" key="2">
    <source>
        <dbReference type="EMBL" id="UMM39547.1"/>
    </source>
</evidence>
<dbReference type="EMBL" id="CP092625">
    <property type="protein sequence ID" value="UMM39547.1"/>
    <property type="molecule type" value="Genomic_DNA"/>
</dbReference>
<dbReference type="InterPro" id="IPR029044">
    <property type="entry name" value="Nucleotide-diphossugar_trans"/>
</dbReference>
<reference evidence="2 3" key="1">
    <citation type="submission" date="2022-04" db="EMBL/GenBank/DDBJ databases">
        <title>Chromosome-level reference genomes for two strains of Caenorhabditis briggsae: an improved platform for comparative genomics.</title>
        <authorList>
            <person name="Stevens L."/>
            <person name="Andersen E."/>
        </authorList>
    </citation>
    <scope>NUCLEOTIDE SEQUENCE [LARGE SCALE GENOMIC DNA]</scope>
    <source>
        <strain evidence="2">VX34</strain>
        <tissue evidence="2">Whole-organism</tissue>
    </source>
</reference>
<dbReference type="Pfam" id="PF03314">
    <property type="entry name" value="DUF273"/>
    <property type="match status" value="1"/>
</dbReference>
<keyword evidence="1" id="KW-1133">Transmembrane helix</keyword>
<evidence type="ECO:0000256" key="1">
    <source>
        <dbReference type="SAM" id="Phobius"/>
    </source>
</evidence>
<accession>A0AAE9FD51</accession>
<sequence>MRHLQILVVIIIALITAIFFYSKYTFDDVLVTYSPDFHQAVHEIHPVVKIHPVAKVKTIKDPKLFHPGPRFKYPPRQNMGACPPLYGKVLIFVAFVKSSMETHYKVAQESLQCYLKGTNYTVAMVDLDNDERVKAECGKNKQLFFKKHCAAAAYLRDSDWMLVLDADTGIANPNHCVEEWIDNRVDIIFYERFFNWEIASGNYIVRNTQFAKSFLQKWGDWEFTQPSNWNGADNGVLQIHILKTVIPYATQEIANCDKYWHNSTGYDTYMAYVTCCKLALGATRLWPGKVRIYRRAHGWVRDGFLTTDRFCDRDFMFHGWKNNEVGFKGWESPFPKNLNVSLCGSGYDGWVYRPFKNTTCDSIRQTLANFERSSGRNFPKEARVIPHLSEPDVGLCFPTCDDDV</sequence>
<keyword evidence="1" id="KW-0472">Membrane</keyword>
<dbReference type="PANTHER" id="PTHR31562:SF8">
    <property type="entry name" value="ALPHA-1,6-MANNOSYLTRANSFERASE"/>
    <property type="match status" value="1"/>
</dbReference>
<dbReference type="PANTHER" id="PTHR31562">
    <property type="entry name" value="PROTEIN CBG18972"/>
    <property type="match status" value="1"/>
</dbReference>
<dbReference type="Gene3D" id="3.90.550.10">
    <property type="entry name" value="Spore Coat Polysaccharide Biosynthesis Protein SpsA, Chain A"/>
    <property type="match status" value="1"/>
</dbReference>
<evidence type="ECO:0000313" key="3">
    <source>
        <dbReference type="Proteomes" id="UP000829354"/>
    </source>
</evidence>
<dbReference type="Proteomes" id="UP000829354">
    <property type="component" value="Chromosome X"/>
</dbReference>
<keyword evidence="1" id="KW-0812">Transmembrane</keyword>